<keyword evidence="6" id="KW-1185">Reference proteome</keyword>
<dbReference type="PANTHER" id="PTHR33371">
    <property type="entry name" value="INTERMEMBRANE PHOSPHOLIPID TRANSPORT SYSTEM BINDING PROTEIN MLAD-RELATED"/>
    <property type="match status" value="1"/>
</dbReference>
<dbReference type="EMBL" id="BAABDO010000015">
    <property type="protein sequence ID" value="GAA4134444.1"/>
    <property type="molecule type" value="Genomic_DNA"/>
</dbReference>
<evidence type="ECO:0000259" key="3">
    <source>
        <dbReference type="Pfam" id="PF02470"/>
    </source>
</evidence>
<keyword evidence="2" id="KW-0472">Membrane</keyword>
<organism evidence="5 6">
    <name type="scientific">Actinomadura keratinilytica</name>
    <dbReference type="NCBI Taxonomy" id="547461"/>
    <lineage>
        <taxon>Bacteria</taxon>
        <taxon>Bacillati</taxon>
        <taxon>Actinomycetota</taxon>
        <taxon>Actinomycetes</taxon>
        <taxon>Streptosporangiales</taxon>
        <taxon>Thermomonosporaceae</taxon>
        <taxon>Actinomadura</taxon>
    </lineage>
</organism>
<evidence type="ECO:0000256" key="2">
    <source>
        <dbReference type="SAM" id="Phobius"/>
    </source>
</evidence>
<dbReference type="RefSeq" id="WP_345018955.1">
    <property type="nucleotide sequence ID" value="NZ_BAABDO010000015.1"/>
</dbReference>
<dbReference type="InterPro" id="IPR005693">
    <property type="entry name" value="Mce"/>
</dbReference>
<dbReference type="PANTHER" id="PTHR33371:SF16">
    <property type="entry name" value="MCE-FAMILY PROTEIN MCE3F"/>
    <property type="match status" value="1"/>
</dbReference>
<keyword evidence="2" id="KW-0812">Transmembrane</keyword>
<dbReference type="InterPro" id="IPR024516">
    <property type="entry name" value="Mce_C"/>
</dbReference>
<comment type="caution">
    <text evidence="5">The sequence shown here is derived from an EMBL/GenBank/DDBJ whole genome shotgun (WGS) entry which is preliminary data.</text>
</comment>
<feature type="compositionally biased region" description="Low complexity" evidence="1">
    <location>
        <begin position="358"/>
        <end position="377"/>
    </location>
</feature>
<dbReference type="InterPro" id="IPR052336">
    <property type="entry name" value="MlaD_Phospholipid_Transporter"/>
</dbReference>
<dbReference type="Proteomes" id="UP001500266">
    <property type="component" value="Unassembled WGS sequence"/>
</dbReference>
<protein>
    <recommendedName>
        <fullName evidence="7">MCE family protein</fullName>
    </recommendedName>
</protein>
<evidence type="ECO:0000313" key="6">
    <source>
        <dbReference type="Proteomes" id="UP001500266"/>
    </source>
</evidence>
<sequence>MREPRILVNLVFFALLGVLLSVWAVRSIIHIDALERPYHVTADFAASPGLTSDLEITHLGVRVGRVGDVRLRQGRVEVRFDLNRGTRIPADVGARVQRKSAIGEPYIELTQPSRSGAGVLKDGDRIPLSRTAGTVDYQELFAGLSATLRSVDPRDARTLVHETATGLQGRGGSIHDLIGDTYQLTRTLAADAETLDALSAELTRLTATLADHRGRLASGTADLAALTASVRRSREDLDTILARGPGALAEVNRLLQRSRPGLDCLLTAAATPTAPLLTSANSAGIRHVLTMVPTLQALVGDVTARDASGTYVRVTPVITLSGSEAGAEYNRPVSRPDAPDVPLCRTTGKTSGSKKKGAAGSAEKATGSARAAGTSSPTPEPTLSAKPVSSVGEQPASSRWLPLLPPVIGVVVLLAVAARFVRARVRIRR</sequence>
<evidence type="ECO:0000313" key="5">
    <source>
        <dbReference type="EMBL" id="GAA4134444.1"/>
    </source>
</evidence>
<evidence type="ECO:0008006" key="7">
    <source>
        <dbReference type="Google" id="ProtNLM"/>
    </source>
</evidence>
<dbReference type="Pfam" id="PF11887">
    <property type="entry name" value="Mce4_CUP1"/>
    <property type="match status" value="1"/>
</dbReference>
<proteinExistence type="predicted"/>
<evidence type="ECO:0000256" key="1">
    <source>
        <dbReference type="SAM" id="MobiDB-lite"/>
    </source>
</evidence>
<name>A0ABP7YDV8_9ACTN</name>
<feature type="region of interest" description="Disordered" evidence="1">
    <location>
        <begin position="327"/>
        <end position="392"/>
    </location>
</feature>
<accession>A0ABP7YDV8</accession>
<dbReference type="Pfam" id="PF02470">
    <property type="entry name" value="MlaD"/>
    <property type="match status" value="1"/>
</dbReference>
<reference evidence="6" key="1">
    <citation type="journal article" date="2019" name="Int. J. Syst. Evol. Microbiol.">
        <title>The Global Catalogue of Microorganisms (GCM) 10K type strain sequencing project: providing services to taxonomists for standard genome sequencing and annotation.</title>
        <authorList>
            <consortium name="The Broad Institute Genomics Platform"/>
            <consortium name="The Broad Institute Genome Sequencing Center for Infectious Disease"/>
            <person name="Wu L."/>
            <person name="Ma J."/>
        </authorList>
    </citation>
    <scope>NUCLEOTIDE SEQUENCE [LARGE SCALE GENOMIC DNA]</scope>
    <source>
        <strain evidence="6">JCM 17316</strain>
    </source>
</reference>
<feature type="domain" description="Mammalian cell entry C-terminal" evidence="4">
    <location>
        <begin position="119"/>
        <end position="279"/>
    </location>
</feature>
<evidence type="ECO:0000259" key="4">
    <source>
        <dbReference type="Pfam" id="PF11887"/>
    </source>
</evidence>
<keyword evidence="2" id="KW-1133">Transmembrane helix</keyword>
<gene>
    <name evidence="5" type="ORF">GCM10022416_16160</name>
</gene>
<feature type="transmembrane region" description="Helical" evidence="2">
    <location>
        <begin position="400"/>
        <end position="421"/>
    </location>
</feature>
<feature type="domain" description="Mce/MlaD" evidence="3">
    <location>
        <begin position="37"/>
        <end position="111"/>
    </location>
</feature>
<dbReference type="InterPro" id="IPR003399">
    <property type="entry name" value="Mce/MlaD"/>
</dbReference>
<dbReference type="NCBIfam" id="TIGR00996">
    <property type="entry name" value="Mtu_fam_mce"/>
    <property type="match status" value="1"/>
</dbReference>